<dbReference type="InterPro" id="IPR003439">
    <property type="entry name" value="ABC_transporter-like_ATP-bd"/>
</dbReference>
<dbReference type="AlphaFoldDB" id="A0A1F6T1Y7"/>
<dbReference type="GO" id="GO:0000049">
    <property type="term" value="F:tRNA binding"/>
    <property type="evidence" value="ECO:0007669"/>
    <property type="project" value="UniProtKB-UniRule"/>
</dbReference>
<accession>A0A1F6T1Y7</accession>
<dbReference type="Proteomes" id="UP000179334">
    <property type="component" value="Unassembled WGS sequence"/>
</dbReference>
<dbReference type="GO" id="GO:0045900">
    <property type="term" value="P:negative regulation of translational elongation"/>
    <property type="evidence" value="ECO:0007669"/>
    <property type="project" value="UniProtKB-UniRule"/>
</dbReference>
<dbReference type="HAMAP" id="MF_00847">
    <property type="entry name" value="EttA"/>
    <property type="match status" value="1"/>
</dbReference>
<proteinExistence type="inferred from homology"/>
<dbReference type="EC" id="3.6.1.-" evidence="12"/>
<comment type="caution">
    <text evidence="14">The sequence shown here is derived from an EMBL/GenBank/DDBJ whole genome shotgun (WGS) entry which is preliminary data.</text>
</comment>
<evidence type="ECO:0000256" key="7">
    <source>
        <dbReference type="ARBA" id="ARBA00022801"/>
    </source>
</evidence>
<keyword evidence="8 12" id="KW-0067">ATP-binding</keyword>
<name>A0A1F6T1Y7_9PROT</name>
<dbReference type="NCBIfam" id="TIGR03719">
    <property type="entry name" value="ABC_ABC_ChvD"/>
    <property type="match status" value="1"/>
</dbReference>
<dbReference type="FunFam" id="3.40.50.300:FF:000011">
    <property type="entry name" value="Putative ABC transporter ATP-binding component"/>
    <property type="match status" value="1"/>
</dbReference>
<evidence type="ECO:0000256" key="5">
    <source>
        <dbReference type="ARBA" id="ARBA00022737"/>
    </source>
</evidence>
<dbReference type="Gene3D" id="3.40.50.300">
    <property type="entry name" value="P-loop containing nucleotide triphosphate hydrolases"/>
    <property type="match status" value="2"/>
</dbReference>
<comment type="function">
    <text evidence="12">A translation factor that gates the progression of the 70S ribosomal initiation complex (IC, containing tRNA(fMet) in the P-site) into the translation elongation cycle by using a mechanism sensitive to the ATP/ADP ratio. Binds to the 70S ribosome E-site where it modulates the state of the translating ribosome during subunit translocation. ATP hydrolysis probably frees it from the ribosome, which can enter the elongation phase.</text>
</comment>
<comment type="domain">
    <text evidence="12">The arm domain is inserted in the first ABC transporter domain. Probably contacts ribosomal protein L1.</text>
</comment>
<keyword evidence="9 12" id="KW-0810">Translation regulation</keyword>
<dbReference type="InterPro" id="IPR032781">
    <property type="entry name" value="ABC_tran_Xtn"/>
</dbReference>
<dbReference type="InterPro" id="IPR027417">
    <property type="entry name" value="P-loop_NTPase"/>
</dbReference>
<keyword evidence="5 12" id="KW-0677">Repeat</keyword>
<comment type="domain">
    <text evidence="12">The P-site tRNA interaction motif (PtIM domain) probably interacts with the P-site tRNA(fMet) as well as the 23S rRNA.</text>
</comment>
<evidence type="ECO:0000313" key="15">
    <source>
        <dbReference type="Proteomes" id="UP000179334"/>
    </source>
</evidence>
<evidence type="ECO:0000256" key="6">
    <source>
        <dbReference type="ARBA" id="ARBA00022741"/>
    </source>
</evidence>
<comment type="subunit">
    <text evidence="12">Monomer. Probably contacts ribosomal proteins L1, L5, L33 and S7, the 16S and 23S rRNA and the P-site containing tRNA(fMet).</text>
</comment>
<evidence type="ECO:0000256" key="9">
    <source>
        <dbReference type="ARBA" id="ARBA00022845"/>
    </source>
</evidence>
<dbReference type="PROSITE" id="PS00211">
    <property type="entry name" value="ABC_TRANSPORTER_1"/>
    <property type="match status" value="1"/>
</dbReference>
<dbReference type="FunFam" id="3.40.50.300:FF:000183">
    <property type="entry name" value="ABC transporter ATP-binding protein yjjK"/>
    <property type="match status" value="1"/>
</dbReference>
<dbReference type="GO" id="GO:0016887">
    <property type="term" value="F:ATP hydrolysis activity"/>
    <property type="evidence" value="ECO:0007669"/>
    <property type="project" value="UniProtKB-UniRule"/>
</dbReference>
<evidence type="ECO:0000256" key="4">
    <source>
        <dbReference type="ARBA" id="ARBA00022730"/>
    </source>
</evidence>
<keyword evidence="7 12" id="KW-0378">Hydrolase</keyword>
<comment type="subcellular location">
    <subcellularLocation>
        <location evidence="12">Cytoplasm</location>
    </subcellularLocation>
    <text evidence="12">Associates with ribosomes and polysomes.</text>
</comment>
<dbReference type="NCBIfam" id="NF008775">
    <property type="entry name" value="PRK11819.1"/>
    <property type="match status" value="1"/>
</dbReference>
<dbReference type="InterPro" id="IPR022374">
    <property type="entry name" value="EttA"/>
</dbReference>
<dbReference type="PANTHER" id="PTHR43858:SF1">
    <property type="entry name" value="ABC TRANSPORTER-RELATED PROTEIN"/>
    <property type="match status" value="1"/>
</dbReference>
<evidence type="ECO:0000256" key="12">
    <source>
        <dbReference type="HAMAP-Rule" id="MF_00847"/>
    </source>
</evidence>
<dbReference type="InterPro" id="IPR003593">
    <property type="entry name" value="AAA+_ATPase"/>
</dbReference>
<evidence type="ECO:0000313" key="14">
    <source>
        <dbReference type="EMBL" id="OGI38995.1"/>
    </source>
</evidence>
<keyword evidence="6 12" id="KW-0547">Nucleotide-binding</keyword>
<dbReference type="Pfam" id="PF12848">
    <property type="entry name" value="ABC_tran_Xtn"/>
    <property type="match status" value="1"/>
</dbReference>
<evidence type="ECO:0000256" key="11">
    <source>
        <dbReference type="ARBA" id="ARBA00022917"/>
    </source>
</evidence>
<organism evidence="14 15">
    <name type="scientific">Candidatus Muproteobacteria bacterium RBG_16_64_10</name>
    <dbReference type="NCBI Taxonomy" id="1817757"/>
    <lineage>
        <taxon>Bacteria</taxon>
        <taxon>Pseudomonadati</taxon>
        <taxon>Pseudomonadota</taxon>
        <taxon>Candidatus Muproteobacteria</taxon>
    </lineage>
</organism>
<evidence type="ECO:0000256" key="1">
    <source>
        <dbReference type="ARBA" id="ARBA00005868"/>
    </source>
</evidence>
<feature type="region of interest" description="PtIM" evidence="12">
    <location>
        <begin position="237"/>
        <end position="317"/>
    </location>
</feature>
<keyword evidence="2 12" id="KW-0963">Cytoplasm</keyword>
<dbReference type="PROSITE" id="PS50893">
    <property type="entry name" value="ABC_TRANSPORTER_2"/>
    <property type="match status" value="2"/>
</dbReference>
<sequence length="550" mass="61517">MQRVTKAVPPNRAILKDISLSFFPGAKIGVLGLNGSGKSTLLRIMAGVDTNFDGEARPQPGIHIGFLAQEPQLDPKKDVRGNVEEGVAETKALLDKFNDISMKFGEPMSDDEMNKLLEQQAKLQEQIDAAGAWELDRKLEIAADALRLPPWDADVANLSGGERRRVALCRLLLSQPDMLLLDEPTNHLDAESVAWLERFLHDYPGTVVAVTHDRYFLDNVAGWILELDRGEGIPWKGNYSSWLEQKEKRLETEEKQENARTKAMKQELEWVRTSPKGRHVKSKARLARYEEMASQEYQRRNETKEIFIPPGPRLGDVVVEAKNLTKGFGDRLLIDNLNFNLPRGGIVGIIGPNGAGKTTLFRMITGQEQPDGGELRVGPTVQLAYVDQSRDALDGNKTVWQEISGGHDTMLVGKAEVPSRAYCGRFNFKGADQQKRVADLSGGERNRVHLAKLLKSGGNLLLLDEPTNDLDVDTLRALEEALLDFAGCAVVISHDRWFLDRIATHILAFEGDSKAVWFEGNHADYEADRKRRLGVDADQPHRIKYRKLVH</sequence>
<protein>
    <recommendedName>
        <fullName evidence="12">Energy-dependent translational throttle protein EttA</fullName>
        <ecNumber evidence="12">3.6.1.-</ecNumber>
    </recommendedName>
    <alternativeName>
        <fullName evidence="12">Translational regulatory factor EttA</fullName>
    </alternativeName>
</protein>
<dbReference type="GO" id="GO:0005524">
    <property type="term" value="F:ATP binding"/>
    <property type="evidence" value="ECO:0007669"/>
    <property type="project" value="UniProtKB-UniRule"/>
</dbReference>
<feature type="binding site" evidence="12">
    <location>
        <begin position="351"/>
        <end position="358"/>
    </location>
    <ligand>
        <name>ATP</name>
        <dbReference type="ChEBI" id="CHEBI:30616"/>
        <label>2</label>
    </ligand>
</feature>
<dbReference type="GO" id="GO:0019843">
    <property type="term" value="F:rRNA binding"/>
    <property type="evidence" value="ECO:0007669"/>
    <property type="project" value="UniProtKB-UniRule"/>
</dbReference>
<evidence type="ECO:0000256" key="3">
    <source>
        <dbReference type="ARBA" id="ARBA00022555"/>
    </source>
</evidence>
<dbReference type="SUPFAM" id="SSF52540">
    <property type="entry name" value="P-loop containing nucleoside triphosphate hydrolases"/>
    <property type="match status" value="2"/>
</dbReference>
<dbReference type="InterPro" id="IPR017871">
    <property type="entry name" value="ABC_transporter-like_CS"/>
</dbReference>
<feature type="domain" description="ABC transporter" evidence="13">
    <location>
        <begin position="319"/>
        <end position="545"/>
    </location>
</feature>
<comment type="caution">
    <text evidence="12">Lacks conserved residue(s) required for the propagation of feature annotation.</text>
</comment>
<gene>
    <name evidence="12" type="primary">ettA</name>
    <name evidence="14" type="ORF">A2V91_05265</name>
</gene>
<feature type="domain" description="ABC transporter" evidence="13">
    <location>
        <begin position="1"/>
        <end position="254"/>
    </location>
</feature>
<dbReference type="SMART" id="SM00382">
    <property type="entry name" value="AAA"/>
    <property type="match status" value="2"/>
</dbReference>
<evidence type="ECO:0000256" key="2">
    <source>
        <dbReference type="ARBA" id="ARBA00022490"/>
    </source>
</evidence>
<keyword evidence="10 12" id="KW-0694">RNA-binding</keyword>
<dbReference type="PANTHER" id="PTHR43858">
    <property type="entry name" value="ENERGY-DEPENDENT TRANSLATIONAL THROTTLE PROTEIN ETTA"/>
    <property type="match status" value="1"/>
</dbReference>
<keyword evidence="4 12" id="KW-0699">rRNA-binding</keyword>
<comment type="similarity">
    <text evidence="1 12">Belongs to the ABC transporter superfamily. ABCF family. Translational throttle EttA subfamily.</text>
</comment>
<evidence type="ECO:0000256" key="8">
    <source>
        <dbReference type="ARBA" id="ARBA00022840"/>
    </source>
</evidence>
<keyword evidence="11 12" id="KW-0648">Protein biosynthesis</keyword>
<dbReference type="GO" id="GO:0005737">
    <property type="term" value="C:cytoplasm"/>
    <property type="evidence" value="ECO:0007669"/>
    <property type="project" value="UniProtKB-SubCell"/>
</dbReference>
<comment type="catalytic activity">
    <reaction evidence="12">
        <text>ATP + H2O = ADP + phosphate + H(+)</text>
        <dbReference type="Rhea" id="RHEA:13065"/>
        <dbReference type="ChEBI" id="CHEBI:15377"/>
        <dbReference type="ChEBI" id="CHEBI:15378"/>
        <dbReference type="ChEBI" id="CHEBI:30616"/>
        <dbReference type="ChEBI" id="CHEBI:43474"/>
        <dbReference type="ChEBI" id="CHEBI:456216"/>
    </reaction>
</comment>
<dbReference type="EMBL" id="MFSR01000055">
    <property type="protein sequence ID" value="OGI38995.1"/>
    <property type="molecule type" value="Genomic_DNA"/>
</dbReference>
<keyword evidence="3 12" id="KW-0820">tRNA-binding</keyword>
<dbReference type="GO" id="GO:0006412">
    <property type="term" value="P:translation"/>
    <property type="evidence" value="ECO:0007669"/>
    <property type="project" value="UniProtKB-KW"/>
</dbReference>
<reference evidence="14 15" key="1">
    <citation type="journal article" date="2016" name="Nat. Commun.">
        <title>Thousands of microbial genomes shed light on interconnected biogeochemical processes in an aquifer system.</title>
        <authorList>
            <person name="Anantharaman K."/>
            <person name="Brown C.T."/>
            <person name="Hug L.A."/>
            <person name="Sharon I."/>
            <person name="Castelle C.J."/>
            <person name="Probst A.J."/>
            <person name="Thomas B.C."/>
            <person name="Singh A."/>
            <person name="Wilkins M.J."/>
            <person name="Karaoz U."/>
            <person name="Brodie E.L."/>
            <person name="Williams K.H."/>
            <person name="Hubbard S.S."/>
            <person name="Banfield J.F."/>
        </authorList>
    </citation>
    <scope>NUCLEOTIDE SEQUENCE [LARGE SCALE GENOMIC DNA]</scope>
</reference>
<evidence type="ECO:0000256" key="10">
    <source>
        <dbReference type="ARBA" id="ARBA00022884"/>
    </source>
</evidence>
<evidence type="ECO:0000259" key="13">
    <source>
        <dbReference type="PROSITE" id="PS50893"/>
    </source>
</evidence>
<dbReference type="CDD" id="cd03221">
    <property type="entry name" value="ABCF_EF-3"/>
    <property type="match status" value="2"/>
</dbReference>
<dbReference type="Pfam" id="PF00005">
    <property type="entry name" value="ABC_tran"/>
    <property type="match status" value="2"/>
</dbReference>
<dbReference type="GO" id="GO:0043022">
    <property type="term" value="F:ribosome binding"/>
    <property type="evidence" value="ECO:0007669"/>
    <property type="project" value="UniProtKB-UniRule"/>
</dbReference>